<evidence type="ECO:0000256" key="4">
    <source>
        <dbReference type="ARBA" id="ARBA00022598"/>
    </source>
</evidence>
<evidence type="ECO:0000313" key="12">
    <source>
        <dbReference type="EMBL" id="GGC31002.1"/>
    </source>
</evidence>
<dbReference type="NCBIfam" id="NF002204">
    <property type="entry name" value="PRK01077.1"/>
    <property type="match status" value="1"/>
</dbReference>
<evidence type="ECO:0000256" key="3">
    <source>
        <dbReference type="ARBA" id="ARBA00022573"/>
    </source>
</evidence>
<dbReference type="PANTHER" id="PTHR43873:SF1">
    <property type="entry name" value="COBYRINATE A,C-DIAMIDE SYNTHASE"/>
    <property type="match status" value="1"/>
</dbReference>
<evidence type="ECO:0000256" key="8">
    <source>
        <dbReference type="ARBA" id="ARBA00022962"/>
    </source>
</evidence>
<name>A0ABQ1LWD2_9PROT</name>
<feature type="domain" description="CobB/CobQ-like glutamine amidotransferase" evidence="11">
    <location>
        <begin position="243"/>
        <end position="430"/>
    </location>
</feature>
<comment type="catalytic activity">
    <reaction evidence="9">
        <text>cob(II)yrinate + 2 L-glutamine + 2 ATP + 2 H2O = cob(II)yrinate a,c diamide + 2 L-glutamate + 2 ADP + 2 phosphate + 2 H(+)</text>
        <dbReference type="Rhea" id="RHEA:26289"/>
        <dbReference type="ChEBI" id="CHEBI:15377"/>
        <dbReference type="ChEBI" id="CHEBI:15378"/>
        <dbReference type="ChEBI" id="CHEBI:29985"/>
        <dbReference type="ChEBI" id="CHEBI:30616"/>
        <dbReference type="ChEBI" id="CHEBI:43474"/>
        <dbReference type="ChEBI" id="CHEBI:58359"/>
        <dbReference type="ChEBI" id="CHEBI:58537"/>
        <dbReference type="ChEBI" id="CHEBI:58894"/>
        <dbReference type="ChEBI" id="CHEBI:456216"/>
        <dbReference type="EC" id="6.3.5.11"/>
    </reaction>
</comment>
<comment type="similarity">
    <text evidence="2">Belongs to the CobB/CobQ family. CobQ subfamily.</text>
</comment>
<feature type="site" description="Increases nucleophilicity of active site Cys" evidence="9">
    <location>
        <position position="428"/>
    </location>
</feature>
<dbReference type="InterPro" id="IPR002586">
    <property type="entry name" value="CobQ/CobB/MinD/ParA_Nub-bd_dom"/>
</dbReference>
<dbReference type="Pfam" id="PF07685">
    <property type="entry name" value="GATase_3"/>
    <property type="match status" value="1"/>
</dbReference>
<dbReference type="NCBIfam" id="TIGR00379">
    <property type="entry name" value="cobB"/>
    <property type="match status" value="1"/>
</dbReference>
<keyword evidence="8 9" id="KW-0315">Glutamine amidotransferase</keyword>
<dbReference type="HAMAP" id="MF_00027">
    <property type="entry name" value="CobB_CbiA"/>
    <property type="match status" value="1"/>
</dbReference>
<evidence type="ECO:0000259" key="11">
    <source>
        <dbReference type="Pfam" id="PF07685"/>
    </source>
</evidence>
<dbReference type="EMBL" id="BMCH01000003">
    <property type="protein sequence ID" value="GGC31002.1"/>
    <property type="molecule type" value="Genomic_DNA"/>
</dbReference>
<dbReference type="EC" id="6.3.5.11" evidence="9"/>
<dbReference type="InterPro" id="IPR004484">
    <property type="entry name" value="CbiA/CobB_synth"/>
</dbReference>
<gene>
    <name evidence="12" type="primary">cobB</name>
    <name evidence="9" type="synonym">cbiA</name>
    <name evidence="12" type="ORF">GCM10007207_15680</name>
</gene>
<keyword evidence="6 9" id="KW-0067">ATP-binding</keyword>
<keyword evidence="4 9" id="KW-0436">Ligase</keyword>
<proteinExistence type="inferred from homology"/>
<feature type="active site" description="Nucleophile" evidence="9">
    <location>
        <position position="325"/>
    </location>
</feature>
<comment type="function">
    <text evidence="9">Catalyzes the ATP-dependent amidation of the two carboxylate groups at positions a and c of cobyrinate, using either L-glutamine or ammonia as the nitrogen source.</text>
</comment>
<keyword evidence="7 9" id="KW-0460">Magnesium</keyword>
<comment type="cofactor">
    <cofactor evidence="1 9">
        <name>Mg(2+)</name>
        <dbReference type="ChEBI" id="CHEBI:18420"/>
    </cofactor>
</comment>
<dbReference type="InterPro" id="IPR011698">
    <property type="entry name" value="GATase_3"/>
</dbReference>
<dbReference type="Gene3D" id="3.40.50.880">
    <property type="match status" value="1"/>
</dbReference>
<protein>
    <recommendedName>
        <fullName evidence="9">Cobyrinate a,c-diamide synthase</fullName>
        <ecNumber evidence="9">6.3.5.11</ecNumber>
    </recommendedName>
    <alternativeName>
        <fullName evidence="9">Cobyrinic acid a,c-diamide synthetase</fullName>
    </alternativeName>
</protein>
<organism evidence="12 13">
    <name type="scientific">Asaia siamensis</name>
    <dbReference type="NCBI Taxonomy" id="110479"/>
    <lineage>
        <taxon>Bacteria</taxon>
        <taxon>Pseudomonadati</taxon>
        <taxon>Pseudomonadota</taxon>
        <taxon>Alphaproteobacteria</taxon>
        <taxon>Acetobacterales</taxon>
        <taxon>Acetobacteraceae</taxon>
        <taxon>Asaia</taxon>
    </lineage>
</organism>
<sequence>MSRVLMVAAPRSGSGKTTVTLALLSAFRRRGLSVRALKTGPDYIDPAFHQEASGVPCANLDSWAMSGPALESRLARAGEGVDLVIVESSMGLFDGLALPDGQRGAASDIAAHFAMPVLLVLDTSGQGQSVGAVAQGLSQWDETVTVAGVILNNIASDRHEKLCRAALKEPLCGVFRRDRSIVLPERHLGLVQARERGDLAGFFDSLASKAEAELDLDAIFALSRPIAATGVKGASLVNPPGQRIALADDAAFSFLYAHLAEEWREAGAEILPFSPLRNEGPDESADCCWLPGGYPELHAAALAAATSFHESMRRFALTRPIHGECGGFMVLGAGLEDSEGTTHAMLGLLSHETSFSRRKMALGYRQAQLLQSSVLGAEGTRLRGHEFHYARVTDPGSDAAFARLQDGEGNDLGVAGAQRGQVSGTFFHVLSRWD</sequence>
<keyword evidence="5 9" id="KW-0547">Nucleotide-binding</keyword>
<dbReference type="Pfam" id="PF01656">
    <property type="entry name" value="CbiA"/>
    <property type="match status" value="1"/>
</dbReference>
<evidence type="ECO:0000256" key="6">
    <source>
        <dbReference type="ARBA" id="ARBA00022840"/>
    </source>
</evidence>
<dbReference type="RefSeq" id="WP_229719758.1">
    <property type="nucleotide sequence ID" value="NZ_BMCH01000003.1"/>
</dbReference>
<evidence type="ECO:0000256" key="2">
    <source>
        <dbReference type="ARBA" id="ARBA00006205"/>
    </source>
</evidence>
<reference evidence="13" key="1">
    <citation type="journal article" date="2019" name="Int. J. Syst. Evol. Microbiol.">
        <title>The Global Catalogue of Microorganisms (GCM) 10K type strain sequencing project: providing services to taxonomists for standard genome sequencing and annotation.</title>
        <authorList>
            <consortium name="The Broad Institute Genomics Platform"/>
            <consortium name="The Broad Institute Genome Sequencing Center for Infectious Disease"/>
            <person name="Wu L."/>
            <person name="Ma J."/>
        </authorList>
    </citation>
    <scope>NUCLEOTIDE SEQUENCE [LARGE SCALE GENOMIC DNA]</scope>
    <source>
        <strain evidence="13">CCM 7132</strain>
    </source>
</reference>
<keyword evidence="3 9" id="KW-0169">Cobalamin biosynthesis</keyword>
<dbReference type="PROSITE" id="PS51274">
    <property type="entry name" value="GATASE_COBBQ"/>
    <property type="match status" value="1"/>
</dbReference>
<dbReference type="Gene3D" id="3.40.50.300">
    <property type="entry name" value="P-loop containing nucleotide triphosphate hydrolases"/>
    <property type="match status" value="2"/>
</dbReference>
<dbReference type="SUPFAM" id="SSF52317">
    <property type="entry name" value="Class I glutamine amidotransferase-like"/>
    <property type="match status" value="1"/>
</dbReference>
<accession>A0ABQ1LWD2</accession>
<keyword evidence="13" id="KW-1185">Reference proteome</keyword>
<comment type="similarity">
    <text evidence="9">Belongs to the CobB/CbiA family.</text>
</comment>
<comment type="caution">
    <text evidence="12">The sequence shown here is derived from an EMBL/GenBank/DDBJ whole genome shotgun (WGS) entry which is preliminary data.</text>
</comment>
<dbReference type="InterPro" id="IPR027417">
    <property type="entry name" value="P-loop_NTPase"/>
</dbReference>
<evidence type="ECO:0000256" key="7">
    <source>
        <dbReference type="ARBA" id="ARBA00022842"/>
    </source>
</evidence>
<evidence type="ECO:0000256" key="1">
    <source>
        <dbReference type="ARBA" id="ARBA00001946"/>
    </source>
</evidence>
<dbReference type="Proteomes" id="UP000637769">
    <property type="component" value="Unassembled WGS sequence"/>
</dbReference>
<dbReference type="PANTHER" id="PTHR43873">
    <property type="entry name" value="COBYRINATE A,C-DIAMIDE SYNTHASE"/>
    <property type="match status" value="1"/>
</dbReference>
<comment type="domain">
    <text evidence="9">Comprises of two domains. The C-terminal domain contains the binding site for glutamine and catalyzes the hydrolysis of this substrate to glutamate and ammonia. The N-terminal domain is anticipated to bind ATP and cobyrinate and catalyzes the ultimate synthesis of the diamide product. The ammonia produced via the glutaminase domain is probably translocated to the adjacent domain via a molecular tunnel, where it reacts with an activated intermediate.</text>
</comment>
<evidence type="ECO:0000256" key="9">
    <source>
        <dbReference type="HAMAP-Rule" id="MF_00027"/>
    </source>
</evidence>
<dbReference type="InterPro" id="IPR029062">
    <property type="entry name" value="Class_I_gatase-like"/>
</dbReference>
<feature type="domain" description="CobQ/CobB/MinD/ParA nucleotide binding" evidence="10">
    <location>
        <begin position="5"/>
        <end position="174"/>
    </location>
</feature>
<comment type="pathway">
    <text evidence="9">Cofactor biosynthesis; adenosylcobalamin biosynthesis; cob(II)yrinate a,c-diamide from sirohydrochlorin (anaerobic route): step 10/10.</text>
</comment>
<comment type="miscellaneous">
    <text evidence="9">The a and c carboxylates of cobyrinate are activated for nucleophilic attack via formation of a phosphorylated intermediate by ATP. CbiA catalyzes first the amidation of the c-carboxylate, and then that of the a-carboxylate.</text>
</comment>
<evidence type="ECO:0000259" key="10">
    <source>
        <dbReference type="Pfam" id="PF01656"/>
    </source>
</evidence>
<dbReference type="SUPFAM" id="SSF52540">
    <property type="entry name" value="P-loop containing nucleoside triphosphate hydrolases"/>
    <property type="match status" value="1"/>
</dbReference>
<evidence type="ECO:0000256" key="5">
    <source>
        <dbReference type="ARBA" id="ARBA00022741"/>
    </source>
</evidence>
<evidence type="ECO:0000313" key="13">
    <source>
        <dbReference type="Proteomes" id="UP000637769"/>
    </source>
</evidence>